<feature type="signal peptide" evidence="1">
    <location>
        <begin position="1"/>
        <end position="22"/>
    </location>
</feature>
<feature type="chain" id="PRO_5006058768" evidence="1">
    <location>
        <begin position="23"/>
        <end position="84"/>
    </location>
</feature>
<keyword evidence="1" id="KW-0732">Signal</keyword>
<sequence>MKSTNITSLCLAIVALSTGISAEKEAAQTFGYIGAPTGYGYGHGHGAGVGAGMYGQGNRYGGVGAGVYGQGNRYGGDGAGIFQN</sequence>
<dbReference type="OrthoDB" id="168178at2759"/>
<dbReference type="EMBL" id="CCYD01000645">
    <property type="protein sequence ID" value="CEG42506.1"/>
    <property type="molecule type" value="Genomic_DNA"/>
</dbReference>
<keyword evidence="3" id="KW-1185">Reference proteome</keyword>
<dbReference type="RefSeq" id="XP_024578875.1">
    <property type="nucleotide sequence ID" value="XM_024728394.1"/>
</dbReference>
<accession>A0A0P1AM41</accession>
<evidence type="ECO:0000256" key="1">
    <source>
        <dbReference type="SAM" id="SignalP"/>
    </source>
</evidence>
<evidence type="ECO:0000313" key="2">
    <source>
        <dbReference type="EMBL" id="CEG42506.1"/>
    </source>
</evidence>
<protein>
    <submittedName>
        <fullName evidence="2">Uncharacterized protein</fullName>
    </submittedName>
</protein>
<dbReference type="GeneID" id="36407830"/>
<dbReference type="Proteomes" id="UP000054928">
    <property type="component" value="Unassembled WGS sequence"/>
</dbReference>
<evidence type="ECO:0000313" key="3">
    <source>
        <dbReference type="Proteomes" id="UP000054928"/>
    </source>
</evidence>
<name>A0A0P1AM41_PLAHL</name>
<organism evidence="2 3">
    <name type="scientific">Plasmopara halstedii</name>
    <name type="common">Downy mildew of sunflower</name>
    <dbReference type="NCBI Taxonomy" id="4781"/>
    <lineage>
        <taxon>Eukaryota</taxon>
        <taxon>Sar</taxon>
        <taxon>Stramenopiles</taxon>
        <taxon>Oomycota</taxon>
        <taxon>Peronosporomycetes</taxon>
        <taxon>Peronosporales</taxon>
        <taxon>Peronosporaceae</taxon>
        <taxon>Plasmopara</taxon>
    </lineage>
</organism>
<proteinExistence type="predicted"/>
<dbReference type="AlphaFoldDB" id="A0A0P1AM41"/>
<reference evidence="3" key="1">
    <citation type="submission" date="2014-09" db="EMBL/GenBank/DDBJ databases">
        <authorList>
            <person name="Sharma Rahul"/>
            <person name="Thines Marco"/>
        </authorList>
    </citation>
    <scope>NUCLEOTIDE SEQUENCE [LARGE SCALE GENOMIC DNA]</scope>
</reference>